<dbReference type="InterPro" id="IPR036909">
    <property type="entry name" value="Cyt_c-like_dom_sf"/>
</dbReference>
<evidence type="ECO:0000313" key="8">
    <source>
        <dbReference type="Proteomes" id="UP000254737"/>
    </source>
</evidence>
<evidence type="ECO:0000256" key="4">
    <source>
        <dbReference type="PROSITE-ProRule" id="PRU00433"/>
    </source>
</evidence>
<dbReference type="AlphaFoldDB" id="A0A376GE13"/>
<accession>A0A376GE13</accession>
<dbReference type="InterPro" id="IPR003468">
    <property type="entry name" value="Cyt_c_oxidase_monohaem-su/FixO"/>
</dbReference>
<dbReference type="GO" id="GO:0020037">
    <property type="term" value="F:heme binding"/>
    <property type="evidence" value="ECO:0007669"/>
    <property type="project" value="InterPro"/>
</dbReference>
<dbReference type="KEGG" id="efal:FH779_07395"/>
<dbReference type="PROSITE" id="PS51007">
    <property type="entry name" value="CYTC"/>
    <property type="match status" value="2"/>
</dbReference>
<dbReference type="GO" id="GO:0046872">
    <property type="term" value="F:metal ion binding"/>
    <property type="evidence" value="ECO:0007669"/>
    <property type="project" value="UniProtKB-KW"/>
</dbReference>
<dbReference type="OrthoDB" id="9811395at2"/>
<protein>
    <submittedName>
        <fullName evidence="6 7">Cytochrome c</fullName>
    </submittedName>
</protein>
<proteinExistence type="predicted"/>
<reference evidence="7 8" key="1">
    <citation type="submission" date="2018-06" db="EMBL/GenBank/DDBJ databases">
        <authorList>
            <consortium name="Pathogen Informatics"/>
            <person name="Doyle S."/>
        </authorList>
    </citation>
    <scope>NUCLEOTIDE SEQUENCE [LARGE SCALE GENOMIC DNA]</scope>
    <source>
        <strain evidence="7 8">NCTC13456</strain>
    </source>
</reference>
<name>A0A376GE13_9FLAO</name>
<keyword evidence="3 4" id="KW-0408">Iron</keyword>
<evidence type="ECO:0000313" key="9">
    <source>
        <dbReference type="Proteomes" id="UP000510643"/>
    </source>
</evidence>
<reference evidence="6 9" key="2">
    <citation type="submission" date="2019-06" db="EMBL/GenBank/DDBJ databases">
        <title>Emergence of pandrug resistant Empedobacter falsenii in China.</title>
        <authorList>
            <person name="Dong N."/>
            <person name="Chen S."/>
            <person name="Zhang R."/>
        </authorList>
    </citation>
    <scope>NUCLEOTIDE SEQUENCE [LARGE SCALE GENOMIC DNA]</scope>
    <source>
        <strain evidence="6 9">1681-1</strain>
    </source>
</reference>
<dbReference type="InterPro" id="IPR051459">
    <property type="entry name" value="Cytochrome_c-type_DH"/>
</dbReference>
<keyword evidence="1 4" id="KW-0349">Heme</keyword>
<dbReference type="PANTHER" id="PTHR35008:SF8">
    <property type="entry name" value="ALCOHOL DEHYDROGENASE CYTOCHROME C SUBUNIT"/>
    <property type="match status" value="1"/>
</dbReference>
<sequence length="330" mass="36805">MSFFNNHKTLFGAALGLFLFLTTYIAIIPALENQKINQPLPRQSKELSADEQAGKMVYIENGCVACHTQQVRNVEMDNVFGKRPSIPADYAINKRLDLWRNTANLMGTERTGPDLTNVGERQPSDDWHLIHLYQPRAAVAQSIMPAYPFLFIERDFLHKDDVEVKVPEKFVKRNKKIVASKKALQLVAYLKSLKQTEFTDDSSVPDFLYKKKIKSNNGSETMSNLPNGEELYTANCATCHQANGEGVPGAFPPLKNSPVVTGGALELYVTIIMKGYDPRPEYATMPAVGENAGFTAEDVAAIINHERSSWGNKAKKITAEEVQVILDKIK</sequence>
<dbReference type="EMBL" id="CP040908">
    <property type="protein sequence ID" value="QLL57913.1"/>
    <property type="molecule type" value="Genomic_DNA"/>
</dbReference>
<dbReference type="Pfam" id="PF02433">
    <property type="entry name" value="FixO"/>
    <property type="match status" value="1"/>
</dbReference>
<feature type="domain" description="Cytochrome c" evidence="5">
    <location>
        <begin position="49"/>
        <end position="194"/>
    </location>
</feature>
<dbReference type="Gene3D" id="1.10.760.10">
    <property type="entry name" value="Cytochrome c-like domain"/>
    <property type="match status" value="2"/>
</dbReference>
<dbReference type="Proteomes" id="UP000510643">
    <property type="component" value="Chromosome"/>
</dbReference>
<organism evidence="7 8">
    <name type="scientific">Empedobacter falsenii</name>
    <dbReference type="NCBI Taxonomy" id="343874"/>
    <lineage>
        <taxon>Bacteria</taxon>
        <taxon>Pseudomonadati</taxon>
        <taxon>Bacteroidota</taxon>
        <taxon>Flavobacteriia</taxon>
        <taxon>Flavobacteriales</taxon>
        <taxon>Weeksellaceae</taxon>
        <taxon>Empedobacter</taxon>
    </lineage>
</organism>
<dbReference type="PANTHER" id="PTHR35008">
    <property type="entry name" value="BLL4482 PROTEIN-RELATED"/>
    <property type="match status" value="1"/>
</dbReference>
<dbReference type="GO" id="GO:0009055">
    <property type="term" value="F:electron transfer activity"/>
    <property type="evidence" value="ECO:0007669"/>
    <property type="project" value="InterPro"/>
</dbReference>
<dbReference type="Pfam" id="PF00034">
    <property type="entry name" value="Cytochrom_C"/>
    <property type="match status" value="1"/>
</dbReference>
<dbReference type="Proteomes" id="UP000254737">
    <property type="component" value="Unassembled WGS sequence"/>
</dbReference>
<keyword evidence="2 4" id="KW-0479">Metal-binding</keyword>
<dbReference type="InterPro" id="IPR009056">
    <property type="entry name" value="Cyt_c-like_dom"/>
</dbReference>
<evidence type="ECO:0000259" key="5">
    <source>
        <dbReference type="PROSITE" id="PS51007"/>
    </source>
</evidence>
<dbReference type="EMBL" id="UFXS01000001">
    <property type="protein sequence ID" value="STD58604.1"/>
    <property type="molecule type" value="Genomic_DNA"/>
</dbReference>
<evidence type="ECO:0000313" key="7">
    <source>
        <dbReference type="EMBL" id="STD58604.1"/>
    </source>
</evidence>
<dbReference type="GeneID" id="78401273"/>
<evidence type="ECO:0000256" key="2">
    <source>
        <dbReference type="ARBA" id="ARBA00022723"/>
    </source>
</evidence>
<dbReference type="STRING" id="343874.GCA_000805695_00024"/>
<evidence type="ECO:0000256" key="3">
    <source>
        <dbReference type="ARBA" id="ARBA00023004"/>
    </source>
</evidence>
<evidence type="ECO:0000313" key="6">
    <source>
        <dbReference type="EMBL" id="QLL57913.1"/>
    </source>
</evidence>
<dbReference type="SUPFAM" id="SSF46626">
    <property type="entry name" value="Cytochrome c"/>
    <property type="match status" value="2"/>
</dbReference>
<gene>
    <name evidence="7" type="primary">cycA</name>
    <name evidence="6" type="ORF">FH779_07395</name>
    <name evidence="7" type="ORF">NCTC13456_02228</name>
</gene>
<feature type="domain" description="Cytochrome c" evidence="5">
    <location>
        <begin position="223"/>
        <end position="330"/>
    </location>
</feature>
<dbReference type="RefSeq" id="WP_038330323.1">
    <property type="nucleotide sequence ID" value="NZ_CP040908.1"/>
</dbReference>
<evidence type="ECO:0000256" key="1">
    <source>
        <dbReference type="ARBA" id="ARBA00022617"/>
    </source>
</evidence>
<keyword evidence="9" id="KW-1185">Reference proteome</keyword>